<dbReference type="InterPro" id="IPR019775">
    <property type="entry name" value="WD40_repeat_CS"/>
</dbReference>
<name>A0ABR3GNU4_9PEZI</name>
<dbReference type="PROSITE" id="PS51783">
    <property type="entry name" value="PH_BEACH"/>
    <property type="match status" value="1"/>
</dbReference>
<dbReference type="InterPro" id="IPR011993">
    <property type="entry name" value="PH-like_dom_sf"/>
</dbReference>
<dbReference type="PANTHER" id="PTHR46108">
    <property type="entry name" value="BLUE CHEESE"/>
    <property type="match status" value="1"/>
</dbReference>
<evidence type="ECO:0000313" key="8">
    <source>
        <dbReference type="Proteomes" id="UP001447188"/>
    </source>
</evidence>
<feature type="domain" description="BEACH-type PH" evidence="6">
    <location>
        <begin position="1719"/>
        <end position="1852"/>
    </location>
</feature>
<feature type="region of interest" description="Disordered" evidence="4">
    <location>
        <begin position="1668"/>
        <end position="1708"/>
    </location>
</feature>
<dbReference type="CDD" id="cd06071">
    <property type="entry name" value="Beach"/>
    <property type="match status" value="1"/>
</dbReference>
<evidence type="ECO:0000259" key="5">
    <source>
        <dbReference type="PROSITE" id="PS50197"/>
    </source>
</evidence>
<gene>
    <name evidence="7" type="primary">BPH1</name>
    <name evidence="7" type="ORF">Q9L58_003610</name>
</gene>
<feature type="repeat" description="WD" evidence="3">
    <location>
        <begin position="2317"/>
        <end position="2358"/>
    </location>
</feature>
<reference evidence="7 8" key="1">
    <citation type="submission" date="2024-02" db="EMBL/GenBank/DDBJ databases">
        <title>Discinaceae phylogenomics.</title>
        <authorList>
            <person name="Dirks A.C."/>
            <person name="James T.Y."/>
        </authorList>
    </citation>
    <scope>NUCLEOTIDE SEQUENCE [LARGE SCALE GENOMIC DNA]</scope>
    <source>
        <strain evidence="7 8">ACD0624</strain>
    </source>
</reference>
<dbReference type="InterPro" id="IPR013320">
    <property type="entry name" value="ConA-like_dom_sf"/>
</dbReference>
<dbReference type="InterPro" id="IPR001680">
    <property type="entry name" value="WD40_rpt"/>
</dbReference>
<dbReference type="InterPro" id="IPR015943">
    <property type="entry name" value="WD40/YVTN_repeat-like_dom_sf"/>
</dbReference>
<dbReference type="CDD" id="cd01201">
    <property type="entry name" value="PH_BEACH"/>
    <property type="match status" value="1"/>
</dbReference>
<evidence type="ECO:0000313" key="7">
    <source>
        <dbReference type="EMBL" id="KAL0637407.1"/>
    </source>
</evidence>
<dbReference type="Gene3D" id="2.30.29.30">
    <property type="entry name" value="Pleckstrin-homology domain (PH domain)/Phosphotyrosine-binding domain (PTB)"/>
    <property type="match status" value="1"/>
</dbReference>
<dbReference type="InterPro" id="IPR051944">
    <property type="entry name" value="BEACH_domain_protein"/>
</dbReference>
<feature type="compositionally biased region" description="Acidic residues" evidence="4">
    <location>
        <begin position="1686"/>
        <end position="1707"/>
    </location>
</feature>
<dbReference type="Pfam" id="PF13385">
    <property type="entry name" value="Laminin_G_3"/>
    <property type="match status" value="1"/>
</dbReference>
<dbReference type="SMART" id="SM00320">
    <property type="entry name" value="WD40"/>
    <property type="match status" value="3"/>
</dbReference>
<dbReference type="SMART" id="SM01026">
    <property type="entry name" value="Beach"/>
    <property type="match status" value="1"/>
</dbReference>
<dbReference type="InterPro" id="IPR036322">
    <property type="entry name" value="WD40_repeat_dom_sf"/>
</dbReference>
<dbReference type="InterPro" id="IPR023362">
    <property type="entry name" value="PH-BEACH_dom"/>
</dbReference>
<keyword evidence="8" id="KW-1185">Reference proteome</keyword>
<keyword evidence="2" id="KW-0677">Repeat</keyword>
<dbReference type="Pfam" id="PF00400">
    <property type="entry name" value="WD40"/>
    <property type="match status" value="2"/>
</dbReference>
<evidence type="ECO:0000256" key="4">
    <source>
        <dbReference type="SAM" id="MobiDB-lite"/>
    </source>
</evidence>
<feature type="region of interest" description="Disordered" evidence="4">
    <location>
        <begin position="1"/>
        <end position="21"/>
    </location>
</feature>
<feature type="domain" description="BEACH" evidence="5">
    <location>
        <begin position="1890"/>
        <end position="2185"/>
    </location>
</feature>
<evidence type="ECO:0000256" key="3">
    <source>
        <dbReference type="PROSITE-ProRule" id="PRU00221"/>
    </source>
</evidence>
<evidence type="ECO:0000256" key="1">
    <source>
        <dbReference type="ARBA" id="ARBA00022574"/>
    </source>
</evidence>
<dbReference type="PROSITE" id="PS00678">
    <property type="entry name" value="WD_REPEATS_1"/>
    <property type="match status" value="1"/>
</dbReference>
<dbReference type="Gene3D" id="1.10.1540.10">
    <property type="entry name" value="BEACH domain"/>
    <property type="match status" value="1"/>
</dbReference>
<feature type="compositionally biased region" description="Basic and acidic residues" evidence="4">
    <location>
        <begin position="1669"/>
        <end position="1685"/>
    </location>
</feature>
<dbReference type="SUPFAM" id="SSF49899">
    <property type="entry name" value="Concanavalin A-like lectins/glucanases"/>
    <property type="match status" value="1"/>
</dbReference>
<accession>A0ABR3GNU4</accession>
<dbReference type="PROSITE" id="PS50197">
    <property type="entry name" value="BEACH"/>
    <property type="match status" value="1"/>
</dbReference>
<dbReference type="SUPFAM" id="SSF81837">
    <property type="entry name" value="BEACH domain"/>
    <property type="match status" value="1"/>
</dbReference>
<keyword evidence="1 3" id="KW-0853">WD repeat</keyword>
<dbReference type="SUPFAM" id="SSF50978">
    <property type="entry name" value="WD40 repeat-like"/>
    <property type="match status" value="1"/>
</dbReference>
<dbReference type="Proteomes" id="UP001447188">
    <property type="component" value="Unassembled WGS sequence"/>
</dbReference>
<dbReference type="Gene3D" id="2.130.10.10">
    <property type="entry name" value="YVTN repeat-like/Quinoprotein amine dehydrogenase"/>
    <property type="match status" value="1"/>
</dbReference>
<organism evidence="7 8">
    <name type="scientific">Discina gigas</name>
    <dbReference type="NCBI Taxonomy" id="1032678"/>
    <lineage>
        <taxon>Eukaryota</taxon>
        <taxon>Fungi</taxon>
        <taxon>Dikarya</taxon>
        <taxon>Ascomycota</taxon>
        <taxon>Pezizomycotina</taxon>
        <taxon>Pezizomycetes</taxon>
        <taxon>Pezizales</taxon>
        <taxon>Discinaceae</taxon>
        <taxon>Discina</taxon>
    </lineage>
</organism>
<sequence>MASSPSTTSASSSYARRRVSSAASTKPRLIAEIKPLLDSLETSASDPDILVRLQWLSLIKHEEKHHFIELIKCLFGVISEALLNHPGNKRFFARRIGWDSLEQGLAATGLPTEAPDHLFGLLLAFGMDDSTLSSLVVSVKRSVGDGKKVGKGSGKHESEITNARAKVKGTFGSKDILMNAEIIPLVLSFQMAMDQTADSTVTTVIVLQALFSIACSSKFNLVAIHSTGILASILPRLWDKSIPANERTVLIEFAQYIIQLGINNLSDAKYLYRKAMTDESVSTFLLEAIKSSRGPPHIQFDLSLHGFASVELSSLGRTFPPTHTNGYTFSAWVCIDTFDSSMHTTLFGVFDSTQRCFVLAYIEQDTRKFILQTSVASPRASVRFKSTVFEPKKWYHISLVHRRSRATSASKAALYIDGEFVEQVKAAYPQPPPTSTTPVQIFLGTPSDLSPRIGRGVVSSKWSLGTAHLFEDTLSDDLIAVHFRLGPRYYGNFQDTLGSFQTYEASAALNMRNELMHPGKEEKSDIISAIRHRASAILPESKVLLNISATQVLDDKDNNSIDESQLVKSLSREAAKNLQCLTRAGAVAINGAVPSINEALCLSFGVAIMTGEPIVVVPQSLDDAAWRIGGAAAVGLKMVEVATTPKQVCRAVEILFEITKASWRNSEAMERDNGFAILGNLIRNKEGRGVVGMELLRIVLEFVGFRREAPEESFIVNPLAYRILLVDFDMWRKADMDTQREYFSQFVTFCHGSKYHHFNSKRLFRMRIVKKLMFALKGEMFSREILPNFLIAFKALIKTNMSADVLRSLALFITYSLHKNNPARPLRVKKSNVQLRRQGTFGTGTPGSSSTNLAPPVMMGGLDSEGFTRQQIGVMVLEMYQELLFEDGNSTGNLKKFARTVTNKWLLYLLAENEPKVVLLGAKILSRLLVVHGSSYVSKFSTKTGGFVVMRNRLKRWWNVGPLWPICFSILFGRDVAKIDVSRPLDLYSLVEMFSEGGKVKVVYPEILPVIAGMLRTGVGAVVSDQGDDTNRDEDGKLLPIPTVGGRSISSSRQRNGDGFAARSGCLGHVLTVLERLASKSPEKRLGELVKMLHIIIQFFSNLHSTCPAFRDYCATSTYVQELFGILFPVVCSSDHVSAETELNSKDSALTFDGGDVVIRPLSSNITPPIVRTTTLREPPSPTAPRSERLKRGSSFILVTSEPTAFSPSTARLSPAIGSGLNVNGKVAASLAVTNSVVESLLELVMGVFVDLVLERRDFSGFGLNTKIPPGFQEHQIYFETYLLRNTINHLNNSLGFNMAMLCEPRILTNIGRFALYITDCVYEGWFLNGAEALLDFVGMALEYLQRPEIAKQKSVRLCNQTIMNLRTVVSRLVLFRLSELEDPKSDAKKVVNFLGKIMYWQAVILSPENTDGEFTRLILYLLYTRLIGQSEDIKLAAVNMLRIVLVQKPAETSALLSQAKSVDHKQLSSGFKKLMELDSDTWLYWIDDHREELDAFFCGALSKAWDAFVVEENRKTEETAKNRVAKRKERLKYLIMEEMNSEDVYGRHESASTHWMANIYASEHLKFQRATQDQQDSLSYVVSMYSKLEAELIRPCGLLDDGQETKWKLDLTEGRNRMKMRMLPDSRAHLHNYQPKRRLTGGLSESASRNKAHALSVEDDEISIITTRETDSMDQSHHNPARDGGEDDFDEDYELVDDPREDDDGWEDKNRKVMRTIQHGDVVEYVHNVSKLVGLEAVEGLLILGKNCLYLIDNFFQRSDGEIVNVWQAPKDERDQYLQMISGREADDPKPLTINSDHETRHWLFEDLISISKRRFLFRDVALELFFADGRSYLLTTMSVKDRDFLHSKLLSKATNVNGNPATLYTGEVWRIDSLRTQENTSNFGSKLANVFSSSAPNPATRKWMKGEISNFHYLMLVNTMAGRTFNDLTQYPVFPWILADYTSEELDLTNPRTFRDFSKPMGAQTPERQREFRERYRSFEEIGDRQAPPFHYGTHFSSAMIVCSYLIRLQPFVQSYLLLQGGQFDHADRLFYSIEKAWNSASKDNMTDVRELIPEFFFLPEFLVNSNAYNFGMKQGSDEAIDSVVLPPWAKGDPKVFISKHREALESPYVSQHLHEWIDLVFGFKQRGEAAIEATNVFHHLSYHGAIDLDNIEDPVERLATIGIIHNFGQTPHQVFTRGHPMREEIIHKSVRLDVGVESLIRLPFPLLDSHERVSALVHSSKYERVFCSNSFRLNMPPTYDKYMEWGFTDASVRFYHFESKKLCGHHEHLHQGQVSCAAFADHRTLVTAGTDGTISVWQVQAASKSVDLQPKTCLFGHVNPVTVMAISRSFSVLVSASNDNTVLVWDLNRLRFVRQLKTDAPVKCASVSDVSGDIALCKSPDVSIYTLNGEHILTQNICDGPDDQILCCAFYEGQGNEWLVRELLFTGHRRGIVNIWEKTIKNGRFELVLIKTLHHVNQFQSEIQVSAGITAVLPMPQAVYSGDEQGRVVSFRCK</sequence>
<dbReference type="PROSITE" id="PS50294">
    <property type="entry name" value="WD_REPEATS_REGION"/>
    <property type="match status" value="1"/>
</dbReference>
<dbReference type="PANTHER" id="PTHR46108:SF4">
    <property type="entry name" value="BLUE CHEESE"/>
    <property type="match status" value="1"/>
</dbReference>
<evidence type="ECO:0000259" key="6">
    <source>
        <dbReference type="PROSITE" id="PS51783"/>
    </source>
</evidence>
<dbReference type="EMBL" id="JBBBZM010000035">
    <property type="protein sequence ID" value="KAL0637407.1"/>
    <property type="molecule type" value="Genomic_DNA"/>
</dbReference>
<proteinExistence type="predicted"/>
<dbReference type="Gene3D" id="2.60.120.200">
    <property type="match status" value="1"/>
</dbReference>
<dbReference type="InterPro" id="IPR000409">
    <property type="entry name" value="BEACH_dom"/>
</dbReference>
<dbReference type="Pfam" id="PF23295">
    <property type="entry name" value="Arm_4"/>
    <property type="match status" value="1"/>
</dbReference>
<protein>
    <submittedName>
        <fullName evidence="7">Beige protein-like 1</fullName>
    </submittedName>
</protein>
<dbReference type="InterPro" id="IPR036372">
    <property type="entry name" value="BEACH_dom_sf"/>
</dbReference>
<dbReference type="SUPFAM" id="SSF50729">
    <property type="entry name" value="PH domain-like"/>
    <property type="match status" value="1"/>
</dbReference>
<comment type="caution">
    <text evidence="7">The sequence shown here is derived from an EMBL/GenBank/DDBJ whole genome shotgun (WGS) entry which is preliminary data.</text>
</comment>
<feature type="repeat" description="WD" evidence="3">
    <location>
        <begin position="2270"/>
        <end position="2310"/>
    </location>
</feature>
<evidence type="ECO:0000256" key="2">
    <source>
        <dbReference type="ARBA" id="ARBA00022737"/>
    </source>
</evidence>
<dbReference type="PROSITE" id="PS50082">
    <property type="entry name" value="WD_REPEATS_2"/>
    <property type="match status" value="2"/>
</dbReference>
<dbReference type="Pfam" id="PF02138">
    <property type="entry name" value="Beach"/>
    <property type="match status" value="1"/>
</dbReference>
<dbReference type="Pfam" id="PF14844">
    <property type="entry name" value="PH_BEACH"/>
    <property type="match status" value="1"/>
</dbReference>
<dbReference type="InterPro" id="IPR056252">
    <property type="entry name" value="Alfy-like_Arm-like"/>
</dbReference>